<accession>A0A0W8G2K2</accession>
<dbReference type="InterPro" id="IPR050834">
    <property type="entry name" value="Glycosyltransf_2"/>
</dbReference>
<comment type="caution">
    <text evidence="2">The sequence shown here is derived from an EMBL/GenBank/DDBJ whole genome shotgun (WGS) entry which is preliminary data.</text>
</comment>
<dbReference type="AlphaFoldDB" id="A0A0W8G2K2"/>
<dbReference type="InterPro" id="IPR001173">
    <property type="entry name" value="Glyco_trans_2-like"/>
</dbReference>
<dbReference type="InterPro" id="IPR029044">
    <property type="entry name" value="Nucleotide-diphossugar_trans"/>
</dbReference>
<evidence type="ECO:0000313" key="2">
    <source>
        <dbReference type="EMBL" id="KUG27286.1"/>
    </source>
</evidence>
<dbReference type="GO" id="GO:0016740">
    <property type="term" value="F:transferase activity"/>
    <property type="evidence" value="ECO:0007669"/>
    <property type="project" value="UniProtKB-KW"/>
</dbReference>
<name>A0A0W8G2K2_9ZZZZ</name>
<reference evidence="2" key="1">
    <citation type="journal article" date="2015" name="Proc. Natl. Acad. Sci. U.S.A.">
        <title>Networks of energetic and metabolic interactions define dynamics in microbial communities.</title>
        <authorList>
            <person name="Embree M."/>
            <person name="Liu J.K."/>
            <person name="Al-Bassam M.M."/>
            <person name="Zengler K."/>
        </authorList>
    </citation>
    <scope>NUCLEOTIDE SEQUENCE</scope>
</reference>
<dbReference type="Gene3D" id="3.90.550.10">
    <property type="entry name" value="Spore Coat Polysaccharide Biosynthesis Protein SpsA, Chain A"/>
    <property type="match status" value="1"/>
</dbReference>
<gene>
    <name evidence="2" type="ORF">ASZ90_002879</name>
</gene>
<dbReference type="PANTHER" id="PTHR43685:SF11">
    <property type="entry name" value="GLYCOSYLTRANSFERASE TAGX-RELATED"/>
    <property type="match status" value="1"/>
</dbReference>
<dbReference type="SUPFAM" id="SSF53448">
    <property type="entry name" value="Nucleotide-diphospho-sugar transferases"/>
    <property type="match status" value="1"/>
</dbReference>
<keyword evidence="2" id="KW-0808">Transferase</keyword>
<feature type="domain" description="Glycosyltransferase 2-like" evidence="1">
    <location>
        <begin position="6"/>
        <end position="117"/>
    </location>
</feature>
<dbReference type="PANTHER" id="PTHR43685">
    <property type="entry name" value="GLYCOSYLTRANSFERASE"/>
    <property type="match status" value="1"/>
</dbReference>
<sequence>MIAFGVVTPSLDQGRFLCRAVESVMAQAGDFAVDHLVMDGGSTDGSVDILRAAGERYAGLPGRTFGWRSGPDGGQYAAVAEGFGRVGGDILCWLNADDVYMPWAFAVAAEIFSRHPEVQWLTSVHPMTFDQDGACVGVDMRWGYGARAFRRGMHLPGMGHYARYFIQQDCTFWRRSLWEKAGGRFDDTLDLAADFELWCRFFDHAELYAVAAPLAAYRVHPAQKTARAGAYEAQALGVLRRRGFAVCGPVESAVRRRVFPVLSAVGLAGLLPLAGCAEGVGVFKHAGRDGGWRLTRRLVF</sequence>
<proteinExistence type="predicted"/>
<protein>
    <submittedName>
        <fullName evidence="2">Glycosyl transferase, family 2</fullName>
    </submittedName>
</protein>
<organism evidence="2">
    <name type="scientific">hydrocarbon metagenome</name>
    <dbReference type="NCBI Taxonomy" id="938273"/>
    <lineage>
        <taxon>unclassified sequences</taxon>
        <taxon>metagenomes</taxon>
        <taxon>ecological metagenomes</taxon>
    </lineage>
</organism>
<dbReference type="EMBL" id="LNQE01000344">
    <property type="protein sequence ID" value="KUG27286.1"/>
    <property type="molecule type" value="Genomic_DNA"/>
</dbReference>
<dbReference type="Pfam" id="PF00535">
    <property type="entry name" value="Glycos_transf_2"/>
    <property type="match status" value="1"/>
</dbReference>
<evidence type="ECO:0000259" key="1">
    <source>
        <dbReference type="Pfam" id="PF00535"/>
    </source>
</evidence>